<dbReference type="EMBL" id="JAENHP010000008">
    <property type="protein sequence ID" value="MBM2618926.1"/>
    <property type="molecule type" value="Genomic_DNA"/>
</dbReference>
<dbReference type="InterPro" id="IPR012902">
    <property type="entry name" value="N_methyl_site"/>
</dbReference>
<evidence type="ECO:0000313" key="3">
    <source>
        <dbReference type="Proteomes" id="UP000632138"/>
    </source>
</evidence>
<dbReference type="RefSeq" id="WP_203378928.1">
    <property type="nucleotide sequence ID" value="NZ_JAENHP010000008.1"/>
</dbReference>
<dbReference type="Proteomes" id="UP000632138">
    <property type="component" value="Unassembled WGS sequence"/>
</dbReference>
<name>A0ABS2AGI0_9ACTN</name>
<accession>A0ABS2AGI0</accession>
<protein>
    <submittedName>
        <fullName evidence="2">Type II secretion system protein</fullName>
    </submittedName>
</protein>
<evidence type="ECO:0000313" key="2">
    <source>
        <dbReference type="EMBL" id="MBM2618926.1"/>
    </source>
</evidence>
<evidence type="ECO:0000256" key="1">
    <source>
        <dbReference type="SAM" id="Phobius"/>
    </source>
</evidence>
<keyword evidence="1" id="KW-0472">Membrane</keyword>
<organism evidence="2 3">
    <name type="scientific">Paractinoplanes ovalisporus</name>
    <dbReference type="NCBI Taxonomy" id="2810368"/>
    <lineage>
        <taxon>Bacteria</taxon>
        <taxon>Bacillati</taxon>
        <taxon>Actinomycetota</taxon>
        <taxon>Actinomycetes</taxon>
        <taxon>Micromonosporales</taxon>
        <taxon>Micromonosporaceae</taxon>
        <taxon>Paractinoplanes</taxon>
    </lineage>
</organism>
<feature type="transmembrane region" description="Helical" evidence="1">
    <location>
        <begin position="12"/>
        <end position="35"/>
    </location>
</feature>
<proteinExistence type="predicted"/>
<reference evidence="2 3" key="1">
    <citation type="submission" date="2021-01" db="EMBL/GenBank/DDBJ databases">
        <title>Actinoplanes sp. nov. LDG1-06 isolated from lichen.</title>
        <authorList>
            <person name="Saeng-In P."/>
            <person name="Phongsopitanun W."/>
            <person name="Kanchanasin P."/>
            <person name="Yuki M."/>
            <person name="Kudo T."/>
            <person name="Ohkuma M."/>
            <person name="Tanasupawat S."/>
        </authorList>
    </citation>
    <scope>NUCLEOTIDE SEQUENCE [LARGE SCALE GENOMIC DNA]</scope>
    <source>
        <strain evidence="2 3">LDG1-06</strain>
    </source>
</reference>
<keyword evidence="3" id="KW-1185">Reference proteome</keyword>
<sequence>MTRRVYKDDGFTLLETMVALAIVGTVMAALSLFFIRTSTVQHRQADTQVAAQIAANSLDFVSQLPGENVLLGRTQAAVQSQWQAPGTSVYLDSTRTDLTQAFDTTSPASTLQGLPTAPETIQLTDDTPAYQRWWYVGRCWQAKTGGDCTVVSTLLRPTRIEMFRIVVAITWTAPDCANRQCSYVTTMLAESSLDDPIW</sequence>
<keyword evidence="1" id="KW-0812">Transmembrane</keyword>
<dbReference type="NCBIfam" id="TIGR02532">
    <property type="entry name" value="IV_pilin_GFxxxE"/>
    <property type="match status" value="1"/>
</dbReference>
<dbReference type="Pfam" id="PF07963">
    <property type="entry name" value="N_methyl"/>
    <property type="match status" value="1"/>
</dbReference>
<comment type="caution">
    <text evidence="2">The sequence shown here is derived from an EMBL/GenBank/DDBJ whole genome shotgun (WGS) entry which is preliminary data.</text>
</comment>
<gene>
    <name evidence="2" type="ORF">JIG36_25530</name>
</gene>
<keyword evidence="1" id="KW-1133">Transmembrane helix</keyword>